<keyword evidence="3" id="KW-1185">Reference proteome</keyword>
<name>A0ABW3K2C9_9BACT</name>
<proteinExistence type="predicted"/>
<protein>
    <submittedName>
        <fullName evidence="2">Zinc ribbon domain-containing protein YjdM</fullName>
    </submittedName>
</protein>
<dbReference type="SUPFAM" id="SSF82057">
    <property type="entry name" value="Prokaryotic SH3-related domain"/>
    <property type="match status" value="1"/>
</dbReference>
<dbReference type="PANTHER" id="PTHR30305:SF3">
    <property type="entry name" value="PROTEIN YJDM"/>
    <property type="match status" value="1"/>
</dbReference>
<dbReference type="InterPro" id="IPR013988">
    <property type="entry name" value="YjdM_C"/>
</dbReference>
<dbReference type="Gene3D" id="2.30.30.40">
    <property type="entry name" value="SH3 Domains"/>
    <property type="match status" value="1"/>
</dbReference>
<dbReference type="PANTHER" id="PTHR30305">
    <property type="entry name" value="PROTEIN YJDM-RELATED"/>
    <property type="match status" value="1"/>
</dbReference>
<gene>
    <name evidence="2" type="ORF">ACFQ21_13865</name>
</gene>
<accession>A0ABW3K2C9</accession>
<dbReference type="InterPro" id="IPR004624">
    <property type="entry name" value="YjdM"/>
</dbReference>
<dbReference type="EMBL" id="JBHTKA010000004">
    <property type="protein sequence ID" value="MFD1000405.1"/>
    <property type="molecule type" value="Genomic_DNA"/>
</dbReference>
<reference evidence="3" key="1">
    <citation type="journal article" date="2019" name="Int. J. Syst. Evol. Microbiol.">
        <title>The Global Catalogue of Microorganisms (GCM) 10K type strain sequencing project: providing services to taxonomists for standard genome sequencing and annotation.</title>
        <authorList>
            <consortium name="The Broad Institute Genomics Platform"/>
            <consortium name="The Broad Institute Genome Sequencing Center for Infectious Disease"/>
            <person name="Wu L."/>
            <person name="Ma J."/>
        </authorList>
    </citation>
    <scope>NUCLEOTIDE SEQUENCE [LARGE SCALE GENOMIC DNA]</scope>
    <source>
        <strain evidence="3">CCUG 58938</strain>
    </source>
</reference>
<comment type="caution">
    <text evidence="2">The sequence shown here is derived from an EMBL/GenBank/DDBJ whole genome shotgun (WGS) entry which is preliminary data.</text>
</comment>
<evidence type="ECO:0000259" key="1">
    <source>
        <dbReference type="Pfam" id="PF03831"/>
    </source>
</evidence>
<dbReference type="Proteomes" id="UP001597112">
    <property type="component" value="Unassembled WGS sequence"/>
</dbReference>
<evidence type="ECO:0000313" key="2">
    <source>
        <dbReference type="EMBL" id="MFD1000405.1"/>
    </source>
</evidence>
<dbReference type="NCBIfam" id="TIGR00686">
    <property type="entry name" value="phnA"/>
    <property type="match status" value="1"/>
</dbReference>
<sequence length="69" mass="7593">MEVKDSNGNVLNDGDSVTLIKDLKVKGSSLTLKRGTVVKKIRLTDSEDEVDCRVNGSSIVLRTEFLKKV</sequence>
<organism evidence="2 3">
    <name type="scientific">Ohtaekwangia kribbensis</name>
    <dbReference type="NCBI Taxonomy" id="688913"/>
    <lineage>
        <taxon>Bacteria</taxon>
        <taxon>Pseudomonadati</taxon>
        <taxon>Bacteroidota</taxon>
        <taxon>Cytophagia</taxon>
        <taxon>Cytophagales</taxon>
        <taxon>Fulvivirgaceae</taxon>
        <taxon>Ohtaekwangia</taxon>
    </lineage>
</organism>
<feature type="domain" description="Protein YjdM C-terminal" evidence="1">
    <location>
        <begin position="3"/>
        <end position="69"/>
    </location>
</feature>
<dbReference type="Pfam" id="PF03831">
    <property type="entry name" value="YjdM"/>
    <property type="match status" value="1"/>
</dbReference>
<dbReference type="RefSeq" id="WP_377579817.1">
    <property type="nucleotide sequence ID" value="NZ_JBHTKA010000004.1"/>
</dbReference>
<evidence type="ECO:0000313" key="3">
    <source>
        <dbReference type="Proteomes" id="UP001597112"/>
    </source>
</evidence>